<sequence length="150" mass="16742">MMMRKFCAVIGFSLCSSLAFAGPFGEDLQRCMINSTTEEEKSELVKMLFFAFSAHPTLADLQVDNPELKMQTEQNVAKILQRLLTMQCAKQARIALANEGMQGFQQGFEALGKAAAFSLNRDPNVHKALGGFMQYVDLTKLQESLRPKDK</sequence>
<keyword evidence="1" id="KW-0732">Signal</keyword>
<evidence type="ECO:0000313" key="2">
    <source>
        <dbReference type="EMBL" id="XBL99822.1"/>
    </source>
</evidence>
<evidence type="ECO:0000256" key="1">
    <source>
        <dbReference type="SAM" id="SignalP"/>
    </source>
</evidence>
<proteinExistence type="predicted"/>
<protein>
    <submittedName>
        <fullName evidence="2">Uncharacterized protein</fullName>
    </submittedName>
</protein>
<accession>A0AAU7F8E1</accession>
<name>A0AAU7F8E1_9NEIS</name>
<dbReference type="AlphaFoldDB" id="A0AAU7F8E1"/>
<organism evidence="2">
    <name type="scientific">Chitinibacter mangrovi</name>
    <dbReference type="NCBI Taxonomy" id="3153927"/>
    <lineage>
        <taxon>Bacteria</taxon>
        <taxon>Pseudomonadati</taxon>
        <taxon>Pseudomonadota</taxon>
        <taxon>Betaproteobacteria</taxon>
        <taxon>Neisseriales</taxon>
        <taxon>Chitinibacteraceae</taxon>
        <taxon>Chitinibacter</taxon>
    </lineage>
</organism>
<dbReference type="RefSeq" id="WP_348944214.1">
    <property type="nucleotide sequence ID" value="NZ_CP157355.1"/>
</dbReference>
<dbReference type="EMBL" id="CP157355">
    <property type="protein sequence ID" value="XBL99822.1"/>
    <property type="molecule type" value="Genomic_DNA"/>
</dbReference>
<reference evidence="2" key="1">
    <citation type="submission" date="2024-05" db="EMBL/GenBank/DDBJ databases">
        <authorList>
            <person name="Yang L."/>
            <person name="Pan L."/>
        </authorList>
    </citation>
    <scope>NUCLEOTIDE SEQUENCE</scope>
    <source>
        <strain evidence="2">FCG-7</strain>
    </source>
</reference>
<feature type="chain" id="PRO_5043716988" evidence="1">
    <location>
        <begin position="22"/>
        <end position="150"/>
    </location>
</feature>
<gene>
    <name evidence="2" type="ORF">ABHF33_12215</name>
</gene>
<feature type="signal peptide" evidence="1">
    <location>
        <begin position="1"/>
        <end position="21"/>
    </location>
</feature>
<dbReference type="KEGG" id="cmav:ABHF33_12215"/>